<dbReference type="EMBL" id="MIEK01000008">
    <property type="protein sequence ID" value="OEH83389.1"/>
    <property type="molecule type" value="Genomic_DNA"/>
</dbReference>
<evidence type="ECO:0000313" key="2">
    <source>
        <dbReference type="Proteomes" id="UP000095256"/>
    </source>
</evidence>
<accession>A0A1E5L0F2</accession>
<reference evidence="1 2" key="1">
    <citation type="submission" date="2016-09" db="EMBL/GenBank/DDBJ databases">
        <authorList>
            <person name="Capua I."/>
            <person name="De Benedictis P."/>
            <person name="Joannis T."/>
            <person name="Lombin L.H."/>
            <person name="Cattoli G."/>
        </authorList>
    </citation>
    <scope>NUCLEOTIDE SEQUENCE [LARGE SCALE GENOMIC DNA]</scope>
    <source>
        <strain evidence="1 2">LMG 25899</strain>
    </source>
</reference>
<keyword evidence="2" id="KW-1185">Reference proteome</keyword>
<dbReference type="STRING" id="762845.BCR26_10025"/>
<comment type="caution">
    <text evidence="1">The sequence shown here is derived from an EMBL/GenBank/DDBJ whole genome shotgun (WGS) entry which is preliminary data.</text>
</comment>
<sequence>MKINVFVLLHNGNKKHLSGKFYNNKLQFDIFFVDSVPKEDYFSQKFKKNNFERLCSFFFFVKGRK</sequence>
<protein>
    <submittedName>
        <fullName evidence="1">Uncharacterized protein</fullName>
    </submittedName>
</protein>
<evidence type="ECO:0000313" key="1">
    <source>
        <dbReference type="EMBL" id="OEH83389.1"/>
    </source>
</evidence>
<proteinExistence type="predicted"/>
<dbReference type="Proteomes" id="UP000095256">
    <property type="component" value="Unassembled WGS sequence"/>
</dbReference>
<gene>
    <name evidence="1" type="ORF">BCR26_10025</name>
</gene>
<organism evidence="1 2">
    <name type="scientific">Enterococcus rivorum</name>
    <dbReference type="NCBI Taxonomy" id="762845"/>
    <lineage>
        <taxon>Bacteria</taxon>
        <taxon>Bacillati</taxon>
        <taxon>Bacillota</taxon>
        <taxon>Bacilli</taxon>
        <taxon>Lactobacillales</taxon>
        <taxon>Enterococcaceae</taxon>
        <taxon>Enterococcus</taxon>
    </lineage>
</organism>
<name>A0A1E5L0F2_9ENTE</name>
<dbReference type="AlphaFoldDB" id="A0A1E5L0F2"/>